<reference evidence="2" key="1">
    <citation type="submission" date="2019-08" db="EMBL/GenBank/DDBJ databases">
        <title>The genome of the North American firefly Photinus pyralis.</title>
        <authorList>
            <consortium name="Photinus pyralis genome working group"/>
            <person name="Fallon T.R."/>
            <person name="Sander Lower S.E."/>
            <person name="Weng J.-K."/>
        </authorList>
    </citation>
    <scope>NUCLEOTIDE SEQUENCE</scope>
    <source>
        <strain evidence="2">TRF0915ILg1</strain>
        <tissue evidence="2">Whole body</tissue>
    </source>
</reference>
<proteinExistence type="predicted"/>
<dbReference type="OrthoDB" id="6731335at2759"/>
<dbReference type="Proteomes" id="UP000801492">
    <property type="component" value="Unassembled WGS sequence"/>
</dbReference>
<dbReference type="Pfam" id="PF06477">
    <property type="entry name" value="DUF1091"/>
    <property type="match status" value="1"/>
</dbReference>
<evidence type="ECO:0000256" key="1">
    <source>
        <dbReference type="SAM" id="SignalP"/>
    </source>
</evidence>
<accession>A0A8K0GDK8</accession>
<keyword evidence="3" id="KW-1185">Reference proteome</keyword>
<organism evidence="2 3">
    <name type="scientific">Ignelater luminosus</name>
    <name type="common">Cucubano</name>
    <name type="synonym">Pyrophorus luminosus</name>
    <dbReference type="NCBI Taxonomy" id="2038154"/>
    <lineage>
        <taxon>Eukaryota</taxon>
        <taxon>Metazoa</taxon>
        <taxon>Ecdysozoa</taxon>
        <taxon>Arthropoda</taxon>
        <taxon>Hexapoda</taxon>
        <taxon>Insecta</taxon>
        <taxon>Pterygota</taxon>
        <taxon>Neoptera</taxon>
        <taxon>Endopterygota</taxon>
        <taxon>Coleoptera</taxon>
        <taxon>Polyphaga</taxon>
        <taxon>Elateriformia</taxon>
        <taxon>Elateroidea</taxon>
        <taxon>Elateridae</taxon>
        <taxon>Agrypninae</taxon>
        <taxon>Pyrophorini</taxon>
        <taxon>Ignelater</taxon>
    </lineage>
</organism>
<feature type="signal peptide" evidence="1">
    <location>
        <begin position="1"/>
        <end position="17"/>
    </location>
</feature>
<dbReference type="AlphaFoldDB" id="A0A8K0GDK8"/>
<evidence type="ECO:0000313" key="2">
    <source>
        <dbReference type="EMBL" id="KAF2897927.1"/>
    </source>
</evidence>
<gene>
    <name evidence="2" type="ORF">ILUMI_08248</name>
</gene>
<name>A0A8K0GDK8_IGNLU</name>
<keyword evidence="1" id="KW-0732">Signal</keyword>
<dbReference type="PANTHER" id="PTHR20898">
    <property type="entry name" value="DAEDALUS ON 3-RELATED-RELATED"/>
    <property type="match status" value="1"/>
</dbReference>
<sequence length="177" mass="20571">MSYLPFVFMLVFSGVLMYEQNDYIMILEHVEIVSYNKQHVGFAKTRNFKYNRTHTGTNFTLKMLTAFGNNLQMEIQGYKFASNEYRLFPITFAVNICATIAKNDFGLQNLYSCGNFSRCPFKKGNFVICNWSPDYSKFPPFIPAGSYMMDYILTYFDQPVLQAQGYASVKRIKDFNP</sequence>
<protein>
    <submittedName>
        <fullName evidence="2">Uncharacterized protein</fullName>
    </submittedName>
</protein>
<evidence type="ECO:0000313" key="3">
    <source>
        <dbReference type="Proteomes" id="UP000801492"/>
    </source>
</evidence>
<comment type="caution">
    <text evidence="2">The sequence shown here is derived from an EMBL/GenBank/DDBJ whole genome shotgun (WGS) entry which is preliminary data.</text>
</comment>
<dbReference type="InterPro" id="IPR010512">
    <property type="entry name" value="DUF1091"/>
</dbReference>
<dbReference type="EMBL" id="VTPC01003847">
    <property type="protein sequence ID" value="KAF2897927.1"/>
    <property type="molecule type" value="Genomic_DNA"/>
</dbReference>
<feature type="chain" id="PRO_5035427100" evidence="1">
    <location>
        <begin position="18"/>
        <end position="177"/>
    </location>
</feature>